<protein>
    <submittedName>
        <fullName evidence="1">Uncharacterized protein</fullName>
    </submittedName>
</protein>
<name>A0ABY5B295_CLOSE</name>
<organism evidence="1 2">
    <name type="scientific">Clostridium septicum</name>
    <dbReference type="NCBI Taxonomy" id="1504"/>
    <lineage>
        <taxon>Bacteria</taxon>
        <taxon>Bacillati</taxon>
        <taxon>Bacillota</taxon>
        <taxon>Clostridia</taxon>
        <taxon>Eubacteriales</taxon>
        <taxon>Clostridiaceae</taxon>
        <taxon>Clostridium</taxon>
    </lineage>
</organism>
<dbReference type="EMBL" id="CP099799">
    <property type="protein sequence ID" value="USS01897.1"/>
    <property type="molecule type" value="Genomic_DNA"/>
</dbReference>
<accession>A0ABY5B295</accession>
<reference evidence="1" key="1">
    <citation type="submission" date="2022-06" db="EMBL/GenBank/DDBJ databases">
        <authorList>
            <person name="Holder M.E."/>
            <person name="Ajami N.J."/>
            <person name="Petrosino J.F."/>
        </authorList>
    </citation>
    <scope>NUCLEOTIDE SEQUENCE</scope>
    <source>
        <strain evidence="1">RMA 8861</strain>
    </source>
</reference>
<dbReference type="RefSeq" id="WP_162925993.1">
    <property type="nucleotide sequence ID" value="NZ_CABMIZ010000032.1"/>
</dbReference>
<proteinExistence type="predicted"/>
<dbReference type="Proteomes" id="UP001055437">
    <property type="component" value="Chromosome"/>
</dbReference>
<gene>
    <name evidence="1" type="ORF">NH397_05560</name>
</gene>
<dbReference type="GeneID" id="303562195"/>
<keyword evidence="2" id="KW-1185">Reference proteome</keyword>
<evidence type="ECO:0000313" key="2">
    <source>
        <dbReference type="Proteomes" id="UP001055437"/>
    </source>
</evidence>
<sequence>MRVDWDKVWRDRIKEIDKQIKKCIFNKKWTEKAKLESEKANLLEKINKN</sequence>
<evidence type="ECO:0000313" key="1">
    <source>
        <dbReference type="EMBL" id="USS01897.1"/>
    </source>
</evidence>